<keyword evidence="3" id="KW-0132">Cell division</keyword>
<dbReference type="GeneID" id="77331922"/>
<dbReference type="PANTHER" id="PTHR33219">
    <property type="entry name" value="YLMG HOMOLOG PROTEIN 2, CHLOROPLASTIC"/>
    <property type="match status" value="1"/>
</dbReference>
<feature type="transmembrane region" description="Helical" evidence="2">
    <location>
        <begin position="60"/>
        <end position="81"/>
    </location>
</feature>
<dbReference type="Proteomes" id="UP000017131">
    <property type="component" value="Unassembled WGS sequence"/>
</dbReference>
<dbReference type="PANTHER" id="PTHR33219:SF14">
    <property type="entry name" value="PROTEIN COFACTOR ASSEMBLY OF COMPLEX C SUBUNIT B CCB3, CHLOROPLASTIC-RELATED"/>
    <property type="match status" value="1"/>
</dbReference>
<accession>A0ABP2YTA2</accession>
<feature type="transmembrane region" description="Helical" evidence="2">
    <location>
        <begin position="7"/>
        <end position="30"/>
    </location>
</feature>
<evidence type="ECO:0000313" key="3">
    <source>
        <dbReference type="EMBL" id="ERS93310.1"/>
    </source>
</evidence>
<gene>
    <name evidence="3" type="ORF">SSIM_08475</name>
</gene>
<keyword evidence="3" id="KW-0131">Cell cycle</keyword>
<dbReference type="InterPro" id="IPR003425">
    <property type="entry name" value="CCB3/YggT"/>
</dbReference>
<proteinExistence type="inferred from homology"/>
<keyword evidence="2" id="KW-0472">Membrane</keyword>
<comment type="caution">
    <text evidence="3">The sequence shown here is derived from an EMBL/GenBank/DDBJ whole genome shotgun (WGS) entry which is preliminary data.</text>
</comment>
<organism evidence="3 4">
    <name type="scientific">Staphylococcus simulans UMC-CNS-990</name>
    <dbReference type="NCBI Taxonomy" id="1405498"/>
    <lineage>
        <taxon>Bacteria</taxon>
        <taxon>Bacillati</taxon>
        <taxon>Bacillota</taxon>
        <taxon>Bacilli</taxon>
        <taxon>Bacillales</taxon>
        <taxon>Staphylococcaceae</taxon>
        <taxon>Staphylococcus</taxon>
    </lineage>
</organism>
<evidence type="ECO:0000256" key="1">
    <source>
        <dbReference type="ARBA" id="ARBA00010894"/>
    </source>
</evidence>
<evidence type="ECO:0000256" key="2">
    <source>
        <dbReference type="SAM" id="Phobius"/>
    </source>
</evidence>
<comment type="similarity">
    <text evidence="1">Belongs to the YggT family.</text>
</comment>
<keyword evidence="2" id="KW-1133">Transmembrane helix</keyword>
<dbReference type="GO" id="GO:0051301">
    <property type="term" value="P:cell division"/>
    <property type="evidence" value="ECO:0007669"/>
    <property type="project" value="UniProtKB-KW"/>
</dbReference>
<keyword evidence="2" id="KW-0812">Transmembrane</keyword>
<dbReference type="EMBL" id="AXDY01000006">
    <property type="protein sequence ID" value="ERS93310.1"/>
    <property type="molecule type" value="Genomic_DNA"/>
</dbReference>
<dbReference type="RefSeq" id="WP_002480600.1">
    <property type="nucleotide sequence ID" value="NZ_AXDY01000006.1"/>
</dbReference>
<protein>
    <submittedName>
        <fullName evidence="3">Cell division protein</fullName>
    </submittedName>
</protein>
<name>A0ABP2YTA2_STASI</name>
<reference evidence="3 4" key="1">
    <citation type="journal article" date="2013" name="Genome Announc.">
        <title>Draft Genome Sequence of Staphylococcus simulans UMC-CNS-990, Isolated from a Case of Chronic Bovine Mastitis.</title>
        <authorList>
            <person name="Calcutt M.J."/>
            <person name="Foecking M.F."/>
            <person name="Hsieh H.Y."/>
            <person name="Perry J."/>
            <person name="Stewart G.C."/>
            <person name="Middleton J.R."/>
        </authorList>
    </citation>
    <scope>NUCLEOTIDE SEQUENCE [LARGE SCALE GENOMIC DNA]</scope>
    <source>
        <strain evidence="3 4">UMC-CNS-990</strain>
    </source>
</reference>
<keyword evidence="4" id="KW-1185">Reference proteome</keyword>
<dbReference type="Pfam" id="PF02325">
    <property type="entry name" value="CCB3_YggT"/>
    <property type="match status" value="1"/>
</dbReference>
<evidence type="ECO:0000313" key="4">
    <source>
        <dbReference type="Proteomes" id="UP000017131"/>
    </source>
</evidence>
<sequence length="97" mass="11186">MSLVNVLALLFNAIEILLTVYYWGMILYFFMSWIPNAQGSAFGRFLRKIYEPFLAPFRKIIPPIGMIDISSLAAIFVLIFFQRGLHAIFVLILQQLV</sequence>